<feature type="domain" description="NmrA-like" evidence="3">
    <location>
        <begin position="7"/>
        <end position="245"/>
    </location>
</feature>
<evidence type="ECO:0000313" key="5">
    <source>
        <dbReference type="Proteomes" id="UP001165042"/>
    </source>
</evidence>
<evidence type="ECO:0000256" key="2">
    <source>
        <dbReference type="ARBA" id="ARBA00022857"/>
    </source>
</evidence>
<accession>A0A9W6QKU2</accession>
<dbReference type="EMBL" id="BSSD01000001">
    <property type="protein sequence ID" value="GLW90412.1"/>
    <property type="molecule type" value="Genomic_DNA"/>
</dbReference>
<protein>
    <recommendedName>
        <fullName evidence="3">NmrA-like domain-containing protein</fullName>
    </recommendedName>
</protein>
<dbReference type="AlphaFoldDB" id="A0A9W6QKU2"/>
<dbReference type="Proteomes" id="UP001165042">
    <property type="component" value="Unassembled WGS sequence"/>
</dbReference>
<comment type="caution">
    <text evidence="4">The sequence shown here is derived from an EMBL/GenBank/DDBJ whole genome shotgun (WGS) entry which is preliminary data.</text>
</comment>
<dbReference type="RefSeq" id="WP_285608385.1">
    <property type="nucleotide sequence ID" value="NZ_BSSD01000001.1"/>
</dbReference>
<keyword evidence="5" id="KW-1185">Reference proteome</keyword>
<dbReference type="PANTHER" id="PTHR42748">
    <property type="entry name" value="NITROGEN METABOLITE REPRESSION PROTEIN NMRA FAMILY MEMBER"/>
    <property type="match status" value="1"/>
</dbReference>
<evidence type="ECO:0000259" key="3">
    <source>
        <dbReference type="Pfam" id="PF05368"/>
    </source>
</evidence>
<keyword evidence="2" id="KW-0521">NADP</keyword>
<name>A0A9W6QKU2_9PSEU</name>
<gene>
    <name evidence="4" type="ORF">Aglo03_12280</name>
</gene>
<reference evidence="4" key="1">
    <citation type="submission" date="2023-02" db="EMBL/GenBank/DDBJ databases">
        <title>Actinokineospora globicatena NBRC 15670.</title>
        <authorList>
            <person name="Ichikawa N."/>
            <person name="Sato H."/>
            <person name="Tonouchi N."/>
        </authorList>
    </citation>
    <scope>NUCLEOTIDE SEQUENCE</scope>
    <source>
        <strain evidence="4">NBRC 15670</strain>
    </source>
</reference>
<dbReference type="Pfam" id="PF05368">
    <property type="entry name" value="NmrA"/>
    <property type="match status" value="1"/>
</dbReference>
<evidence type="ECO:0000313" key="4">
    <source>
        <dbReference type="EMBL" id="GLW90412.1"/>
    </source>
</evidence>
<sequence length="304" mass="31859">MSGDTAPVLVTGATGRQGGATARALLAAGVPVRALVRDPARARPIEALGAELVRGDLHDIDSVIRAATGTRAVFSVQMPAITPTGFDFAGEVTQGMNLIDGAKAAGVPQFVHTSVTGAGEHTAAPGWAEGRWSALEPTLGAKAAIQDHLRAADFPQWTLLKPGFFMENFLPSMKFLFPRGIEGGLVSVLNPDTHLSLVAVADIGQAATAALTTTRFNHLELELASDYLSMTEIAETLSRTLDTHLPAPNMTEAEALAAGMPPMAANHEWINAVGQPARPQTARDLGIPLTSFATWATQNLHPAP</sequence>
<dbReference type="InterPro" id="IPR051164">
    <property type="entry name" value="NmrA-like_oxidored"/>
</dbReference>
<proteinExistence type="inferred from homology"/>
<dbReference type="InterPro" id="IPR036291">
    <property type="entry name" value="NAD(P)-bd_dom_sf"/>
</dbReference>
<dbReference type="SUPFAM" id="SSF51735">
    <property type="entry name" value="NAD(P)-binding Rossmann-fold domains"/>
    <property type="match status" value="1"/>
</dbReference>
<dbReference type="PANTHER" id="PTHR42748:SF7">
    <property type="entry name" value="NMRA LIKE REDOX SENSOR 1-RELATED"/>
    <property type="match status" value="1"/>
</dbReference>
<organism evidence="4 5">
    <name type="scientific">Actinokineospora globicatena</name>
    <dbReference type="NCBI Taxonomy" id="103729"/>
    <lineage>
        <taxon>Bacteria</taxon>
        <taxon>Bacillati</taxon>
        <taxon>Actinomycetota</taxon>
        <taxon>Actinomycetes</taxon>
        <taxon>Pseudonocardiales</taxon>
        <taxon>Pseudonocardiaceae</taxon>
        <taxon>Actinokineospora</taxon>
    </lineage>
</organism>
<comment type="similarity">
    <text evidence="1">Belongs to the NmrA-type oxidoreductase family.</text>
</comment>
<dbReference type="Gene3D" id="3.40.50.720">
    <property type="entry name" value="NAD(P)-binding Rossmann-like Domain"/>
    <property type="match status" value="1"/>
</dbReference>
<evidence type="ECO:0000256" key="1">
    <source>
        <dbReference type="ARBA" id="ARBA00006328"/>
    </source>
</evidence>
<dbReference type="InterPro" id="IPR008030">
    <property type="entry name" value="NmrA-like"/>
</dbReference>